<dbReference type="InterPro" id="IPR036412">
    <property type="entry name" value="HAD-like_sf"/>
</dbReference>
<evidence type="ECO:0000313" key="1">
    <source>
        <dbReference type="EMBL" id="OGH65673.1"/>
    </source>
</evidence>
<proteinExistence type="predicted"/>
<dbReference type="SUPFAM" id="SSF56784">
    <property type="entry name" value="HAD-like"/>
    <property type="match status" value="1"/>
</dbReference>
<dbReference type="Gene3D" id="3.40.50.1000">
    <property type="entry name" value="HAD superfamily/HAD-like"/>
    <property type="match status" value="1"/>
</dbReference>
<comment type="caution">
    <text evidence="1">The sequence shown here is derived from an EMBL/GenBank/DDBJ whole genome shotgun (WGS) entry which is preliminary data.</text>
</comment>
<organism evidence="1 2">
    <name type="scientific">Candidatus Magasanikbacteria bacterium RIFCSPHIGHO2_02_FULL_47_14</name>
    <dbReference type="NCBI Taxonomy" id="1798680"/>
    <lineage>
        <taxon>Bacteria</taxon>
        <taxon>Candidatus Magasanikiibacteriota</taxon>
    </lineage>
</organism>
<evidence type="ECO:0008006" key="3">
    <source>
        <dbReference type="Google" id="ProtNLM"/>
    </source>
</evidence>
<gene>
    <name evidence="1" type="ORF">A3J66_01345</name>
</gene>
<dbReference type="Proteomes" id="UP000176282">
    <property type="component" value="Unassembled WGS sequence"/>
</dbReference>
<dbReference type="STRING" id="1798680.A3J66_01345"/>
<reference evidence="1 2" key="1">
    <citation type="journal article" date="2016" name="Nat. Commun.">
        <title>Thousands of microbial genomes shed light on interconnected biogeochemical processes in an aquifer system.</title>
        <authorList>
            <person name="Anantharaman K."/>
            <person name="Brown C.T."/>
            <person name="Hug L.A."/>
            <person name="Sharon I."/>
            <person name="Castelle C.J."/>
            <person name="Probst A.J."/>
            <person name="Thomas B.C."/>
            <person name="Singh A."/>
            <person name="Wilkins M.J."/>
            <person name="Karaoz U."/>
            <person name="Brodie E.L."/>
            <person name="Williams K.H."/>
            <person name="Hubbard S.S."/>
            <person name="Banfield J.F."/>
        </authorList>
    </citation>
    <scope>NUCLEOTIDE SEQUENCE [LARGE SCALE GENOMIC DNA]</scope>
</reference>
<dbReference type="EMBL" id="MFQB01000046">
    <property type="protein sequence ID" value="OGH65673.1"/>
    <property type="molecule type" value="Genomic_DNA"/>
</dbReference>
<accession>A0A1F6M285</accession>
<protein>
    <recommendedName>
        <fullName evidence="3">Haloacid dehalogenase</fullName>
    </recommendedName>
</protein>
<evidence type="ECO:0000313" key="2">
    <source>
        <dbReference type="Proteomes" id="UP000176282"/>
    </source>
</evidence>
<dbReference type="AlphaFoldDB" id="A0A1F6M285"/>
<dbReference type="Pfam" id="PF00702">
    <property type="entry name" value="Hydrolase"/>
    <property type="match status" value="1"/>
</dbReference>
<name>A0A1F6M285_9BACT</name>
<sequence>MFIVDFDDTLFDTQALKQARLEAVQQLGVSEEEYWESYREARNSHDGLFTYSDERHAEVLGARGYSRDEVLFQLKTTTGDMLPDFLFPDTIPFLQDLKKYQQPMILLSLGNPGFQKLKTEGAGVNPYFDQIYMVHDTKRHVLEQLFARNDVDNTVWFINDKVAETKDLAQEFPGLKPILKKSDRSSDEEYRQSGFPFFETLKQVGEYLQLHIPPYESR</sequence>
<dbReference type="InterPro" id="IPR023214">
    <property type="entry name" value="HAD_sf"/>
</dbReference>